<dbReference type="Proteomes" id="UP001300096">
    <property type="component" value="Unassembled WGS sequence"/>
</dbReference>
<reference evidence="2 3" key="1">
    <citation type="submission" date="2021-06" db="EMBL/GenBank/DDBJ databases">
        <title>Genome-based taxonomic framework of Microbacterium strains isolated from marine environment, the description of four new species and reclassification of four preexisting species.</title>
        <authorList>
            <person name="Lee S.D."/>
            <person name="Kim S.-M."/>
            <person name="Byeon Y.-S."/>
            <person name="Yang H.L."/>
            <person name="Kim I.S."/>
        </authorList>
    </citation>
    <scope>NUCLEOTIDE SEQUENCE [LARGE SCALE GENOMIC DNA]</scope>
    <source>
        <strain evidence="2 3">SSW1-49</strain>
    </source>
</reference>
<sequence length="244" mass="25164">MIGQALRAQACSFTGDRVLVWMAVAGFVMSLSLATSIPPDLTGATPEVRESLIAPLSAVLAMYGGILAGVYGSFRYTVDRRDGVIAQRLMLQPRWATLVARVPASAIGGAIVALAALIGGHTALRLTMGGIPVDWAAVGATLSLGAVSGLWGLGWGIVVRAHLVALFVVPLSLGSAMLVAMLWKSGAVYLPLLAMLEAFRFDVAALGISSDHALDGSIAVLVTAGWVVVALVAGGVSFLRSDVR</sequence>
<protein>
    <recommendedName>
        <fullName evidence="4">ABC transporter permease</fullName>
    </recommendedName>
</protein>
<evidence type="ECO:0000256" key="1">
    <source>
        <dbReference type="SAM" id="Phobius"/>
    </source>
</evidence>
<keyword evidence="1" id="KW-0812">Transmembrane</keyword>
<feature type="transmembrane region" description="Helical" evidence="1">
    <location>
        <begin position="95"/>
        <end position="123"/>
    </location>
</feature>
<organism evidence="2 3">
    <name type="scientific">Microbacterium croceum</name>
    <dbReference type="NCBI Taxonomy" id="2851645"/>
    <lineage>
        <taxon>Bacteria</taxon>
        <taxon>Bacillati</taxon>
        <taxon>Actinomycetota</taxon>
        <taxon>Actinomycetes</taxon>
        <taxon>Micrococcales</taxon>
        <taxon>Microbacteriaceae</taxon>
        <taxon>Microbacterium</taxon>
    </lineage>
</organism>
<dbReference type="EMBL" id="JAHWXN010000002">
    <property type="protein sequence ID" value="MCK2037632.1"/>
    <property type="molecule type" value="Genomic_DNA"/>
</dbReference>
<dbReference type="RefSeq" id="WP_247631020.1">
    <property type="nucleotide sequence ID" value="NZ_JAHWXN010000002.1"/>
</dbReference>
<proteinExistence type="predicted"/>
<feature type="transmembrane region" description="Helical" evidence="1">
    <location>
        <begin position="163"/>
        <end position="183"/>
    </location>
</feature>
<evidence type="ECO:0008006" key="4">
    <source>
        <dbReference type="Google" id="ProtNLM"/>
    </source>
</evidence>
<gene>
    <name evidence="2" type="ORF">KZC51_16000</name>
</gene>
<name>A0ABT0FHU3_9MICO</name>
<feature type="transmembrane region" description="Helical" evidence="1">
    <location>
        <begin position="218"/>
        <end position="239"/>
    </location>
</feature>
<evidence type="ECO:0000313" key="2">
    <source>
        <dbReference type="EMBL" id="MCK2037632.1"/>
    </source>
</evidence>
<comment type="caution">
    <text evidence="2">The sequence shown here is derived from an EMBL/GenBank/DDBJ whole genome shotgun (WGS) entry which is preliminary data.</text>
</comment>
<keyword evidence="3" id="KW-1185">Reference proteome</keyword>
<feature type="transmembrane region" description="Helical" evidence="1">
    <location>
        <begin position="18"/>
        <end position="37"/>
    </location>
</feature>
<accession>A0ABT0FHU3</accession>
<feature type="transmembrane region" description="Helical" evidence="1">
    <location>
        <begin position="52"/>
        <end position="74"/>
    </location>
</feature>
<feature type="transmembrane region" description="Helical" evidence="1">
    <location>
        <begin position="135"/>
        <end position="156"/>
    </location>
</feature>
<keyword evidence="1" id="KW-0472">Membrane</keyword>
<keyword evidence="1" id="KW-1133">Transmembrane helix</keyword>
<evidence type="ECO:0000313" key="3">
    <source>
        <dbReference type="Proteomes" id="UP001300096"/>
    </source>
</evidence>